<keyword evidence="2" id="KW-1185">Reference proteome</keyword>
<reference evidence="2" key="1">
    <citation type="journal article" date="2019" name="Int. J. Syst. Evol. Microbiol.">
        <title>The Global Catalogue of Microorganisms (GCM) 10K type strain sequencing project: providing services to taxonomists for standard genome sequencing and annotation.</title>
        <authorList>
            <consortium name="The Broad Institute Genomics Platform"/>
            <consortium name="The Broad Institute Genome Sequencing Center for Infectious Disease"/>
            <person name="Wu L."/>
            <person name="Ma J."/>
        </authorList>
    </citation>
    <scope>NUCLEOTIDE SEQUENCE [LARGE SCALE GENOMIC DNA]</scope>
    <source>
        <strain evidence="2">KCTC 52438</strain>
    </source>
</reference>
<gene>
    <name evidence="1" type="ORF">ACFOEK_12870</name>
</gene>
<accession>A0ABV7HH35</accession>
<dbReference type="RefSeq" id="WP_386721575.1">
    <property type="nucleotide sequence ID" value="NZ_JBHRSZ010000005.1"/>
</dbReference>
<sequence>MAYVACLQSGFWSTTRNLGYNAKKALPEQPYDGRTSCVRCFDNVVHLDMISLLALAA</sequence>
<proteinExistence type="predicted"/>
<evidence type="ECO:0000313" key="1">
    <source>
        <dbReference type="EMBL" id="MFC3151926.1"/>
    </source>
</evidence>
<comment type="caution">
    <text evidence="1">The sequence shown here is derived from an EMBL/GenBank/DDBJ whole genome shotgun (WGS) entry which is preliminary data.</text>
</comment>
<organism evidence="1 2">
    <name type="scientific">Litoribrevibacter euphylliae</name>
    <dbReference type="NCBI Taxonomy" id="1834034"/>
    <lineage>
        <taxon>Bacteria</taxon>
        <taxon>Pseudomonadati</taxon>
        <taxon>Pseudomonadota</taxon>
        <taxon>Gammaproteobacteria</taxon>
        <taxon>Oceanospirillales</taxon>
        <taxon>Oceanospirillaceae</taxon>
        <taxon>Litoribrevibacter</taxon>
    </lineage>
</organism>
<dbReference type="EMBL" id="JBHRSZ010000005">
    <property type="protein sequence ID" value="MFC3151926.1"/>
    <property type="molecule type" value="Genomic_DNA"/>
</dbReference>
<protein>
    <submittedName>
        <fullName evidence="1">Uncharacterized protein</fullName>
    </submittedName>
</protein>
<name>A0ABV7HH35_9GAMM</name>
<dbReference type="Proteomes" id="UP001595476">
    <property type="component" value="Unassembled WGS sequence"/>
</dbReference>
<evidence type="ECO:0000313" key="2">
    <source>
        <dbReference type="Proteomes" id="UP001595476"/>
    </source>
</evidence>